<proteinExistence type="predicted"/>
<dbReference type="PANTHER" id="PTHR37066">
    <property type="entry name" value="HELICASE-ASSOCIATED"/>
    <property type="match status" value="1"/>
</dbReference>
<name>A0AAV0T9H2_HYABA</name>
<keyword evidence="2" id="KW-1185">Reference proteome</keyword>
<protein>
    <recommendedName>
        <fullName evidence="3">Helicase-associated domain-containing protein</fullName>
    </recommendedName>
</protein>
<evidence type="ECO:0008006" key="3">
    <source>
        <dbReference type="Google" id="ProtNLM"/>
    </source>
</evidence>
<gene>
    <name evidence="1" type="ORF">HBR001_LOCUS1394</name>
</gene>
<comment type="caution">
    <text evidence="1">The sequence shown here is derived from an EMBL/GenBank/DDBJ whole genome shotgun (WGS) entry which is preliminary data.</text>
</comment>
<organism evidence="1 2">
    <name type="scientific">Hyaloperonospora brassicae</name>
    <name type="common">Brassica downy mildew</name>
    <name type="synonym">Peronospora brassicae</name>
    <dbReference type="NCBI Taxonomy" id="162125"/>
    <lineage>
        <taxon>Eukaryota</taxon>
        <taxon>Sar</taxon>
        <taxon>Stramenopiles</taxon>
        <taxon>Oomycota</taxon>
        <taxon>Peronosporomycetes</taxon>
        <taxon>Peronosporales</taxon>
        <taxon>Peronosporaceae</taxon>
        <taxon>Hyaloperonospora</taxon>
    </lineage>
</organism>
<evidence type="ECO:0000313" key="1">
    <source>
        <dbReference type="EMBL" id="CAI5715222.1"/>
    </source>
</evidence>
<dbReference type="AlphaFoldDB" id="A0AAV0T9H2"/>
<sequence length="1047" mass="120223">MDITRQPEASLGDALDAMIVNTVDYQKGKWLGVIMPALRIFHSLFGHSDVPEEFVVPRSNARWPRVTWGLCLGQFIRKSNDVKRYYGVEVAASERELQKLGFTWTVTNAIDRSWKHQVLPALRVFYQEHGHCNVKDDFVVPVGKPWPYDAYGLHLGDVVKQIRAEQKYAAQARADSDALEKLGFLWGPRDMEWQECILPALVTFADEFGDAESMTSGFVVPSKVPWPKQTWGLELGMFMNDSQWREQYFVQITRDAHVLKDLGFEVRLSDLTWKRQIDPLLKIYSVVYPGKLTLPEDFVIPHKHPWPKVMWGLELGKIGTQNAHRMADVAKEWEQHGSLLSTVPLVSGNRDQLWRTKIYPALATFVKVFGHCRVAEHFKVPSEHPWPTLTWGLRLGVEIALYSNSGTYFQQIGRDADLLDAWGISFKLLGTPWKRYGAPLLKTFSALHPSTVVPDTFVIPPEAPWRKKVWGIHLGKIVRWNAQHMTDIEYGWRMEVLTAVEVHRKMGGKVPIRGTVVVPFHFPWPARTWGMNLAEILHRFRTGACYDGHVAMARTPLKTFFRHQRDEAWEIVFTALKVFSNHFGHCNIPPHFIFPGEPPWPETVWNLQLGQIVEKMKTLGNFFSYIGRCANYLNQIGFVLALSNAVWEKKVVPLIATFANLHPRDTIPWGSKWGFTIPPKEPWPTNVWGVNLGMIVRWNLIQLETIEHDWKGQVMHANGIYHFENRNRILRDDFVVPARSPWPYKTWGRDLRHIITCVQVGQPYGGHLALADPHVSESCVTPCGETKEWKMVIFPALQTFATVFGHCSISDGFVVPSEFPWPTKTFGLQLGSVVSDMEKHGLYFAEVGLHADRLEAFGFRYNLADEAWKEHVAPLLKTYATRFPHEIIPENFVVPPEPSWPQKLWGVKLGKVVSWSSQFVWNRKQTRWEKRKMPQYISTANGYGCCRVPPSFKVPCELPWPKHMWGLRMRSFLQPMDEGAGNCLYSSLHRALMDEEEFGFFFKLSIEKIVGGEAERKELKADTKRSILDGQKCWLGKRSLADVTCCK</sequence>
<reference evidence="1" key="1">
    <citation type="submission" date="2022-12" db="EMBL/GenBank/DDBJ databases">
        <authorList>
            <person name="Webb A."/>
        </authorList>
    </citation>
    <scope>NUCLEOTIDE SEQUENCE</scope>
    <source>
        <strain evidence="1">Hp1</strain>
    </source>
</reference>
<accession>A0AAV0T9H2</accession>
<evidence type="ECO:0000313" key="2">
    <source>
        <dbReference type="Proteomes" id="UP001162031"/>
    </source>
</evidence>
<dbReference type="PANTHER" id="PTHR37066:SF1">
    <property type="entry name" value="LNS2_PITP DOMAIN-CONTAINING PROTEIN"/>
    <property type="match status" value="1"/>
</dbReference>
<dbReference type="EMBL" id="CANTFL010000143">
    <property type="protein sequence ID" value="CAI5715222.1"/>
    <property type="molecule type" value="Genomic_DNA"/>
</dbReference>
<dbReference type="Proteomes" id="UP001162031">
    <property type="component" value="Unassembled WGS sequence"/>
</dbReference>